<proteinExistence type="inferred from homology"/>
<dbReference type="Proteomes" id="UP000092124">
    <property type="component" value="Unassembled WGS sequence"/>
</dbReference>
<dbReference type="InterPro" id="IPR052329">
    <property type="entry name" value="CIMIP2C"/>
</dbReference>
<evidence type="ECO:0000259" key="10">
    <source>
        <dbReference type="Pfam" id="PF10629"/>
    </source>
</evidence>
<dbReference type="EMBL" id="LZPO01066265">
    <property type="protein sequence ID" value="OBS70920.1"/>
    <property type="molecule type" value="Genomic_DNA"/>
</dbReference>
<dbReference type="PANTHER" id="PTHR34924">
    <property type="entry name" value="UPF0573 PROTEIN C2ORF70"/>
    <property type="match status" value="1"/>
</dbReference>
<dbReference type="GO" id="GO:0005929">
    <property type="term" value="C:cilium"/>
    <property type="evidence" value="ECO:0007669"/>
    <property type="project" value="UniProtKB-ARBA"/>
</dbReference>
<name>A0A1A6GZ99_NEOLE</name>
<dbReference type="OrthoDB" id="8181742at2759"/>
<comment type="subcellular location">
    <subcellularLocation>
        <location evidence="1">Cytoplasm</location>
        <location evidence="1">Cytoskeleton</location>
        <location evidence="1">Flagellum axoneme</location>
    </subcellularLocation>
</comment>
<dbReference type="InterPro" id="IPR018902">
    <property type="entry name" value="CMI2A-C-like_dom"/>
</dbReference>
<keyword evidence="5" id="KW-0966">Cell projection</keyword>
<feature type="region of interest" description="Disordered" evidence="9">
    <location>
        <begin position="24"/>
        <end position="74"/>
    </location>
</feature>
<reference evidence="11 12" key="1">
    <citation type="submission" date="2016-06" db="EMBL/GenBank/DDBJ databases">
        <title>The Draft Genome Sequence and Annotation of the Desert Woodrat Neotoma lepida.</title>
        <authorList>
            <person name="Campbell M."/>
            <person name="Oakeson K.F."/>
            <person name="Yandell M."/>
            <person name="Halpert J.R."/>
            <person name="Dearing D."/>
        </authorList>
    </citation>
    <scope>NUCLEOTIDE SEQUENCE [LARGE SCALE GENOMIC DNA]</scope>
    <source>
        <strain evidence="11">417</strain>
        <tissue evidence="11">Liver</tissue>
    </source>
</reference>
<comment type="caution">
    <text evidence="11">The sequence shown here is derived from an EMBL/GenBank/DDBJ whole genome shotgun (WGS) entry which is preliminary data.</text>
</comment>
<evidence type="ECO:0000313" key="12">
    <source>
        <dbReference type="Proteomes" id="UP000092124"/>
    </source>
</evidence>
<dbReference type="PANTHER" id="PTHR34924:SF1">
    <property type="entry name" value="PROTEIN FAM166C"/>
    <property type="match status" value="1"/>
</dbReference>
<evidence type="ECO:0000313" key="11">
    <source>
        <dbReference type="EMBL" id="OBS70920.1"/>
    </source>
</evidence>
<feature type="compositionally biased region" description="Acidic residues" evidence="9">
    <location>
        <begin position="35"/>
        <end position="52"/>
    </location>
</feature>
<gene>
    <name evidence="11" type="ORF">A6R68_00516</name>
</gene>
<evidence type="ECO:0000256" key="5">
    <source>
        <dbReference type="ARBA" id="ARBA00023273"/>
    </source>
</evidence>
<keyword evidence="2" id="KW-0963">Cytoplasm</keyword>
<keyword evidence="12" id="KW-1185">Reference proteome</keyword>
<evidence type="ECO:0000256" key="7">
    <source>
        <dbReference type="ARBA" id="ARBA00041160"/>
    </source>
</evidence>
<dbReference type="Pfam" id="PF10629">
    <property type="entry name" value="CMI2B-like"/>
    <property type="match status" value="1"/>
</dbReference>
<evidence type="ECO:0000256" key="3">
    <source>
        <dbReference type="ARBA" id="ARBA00022846"/>
    </source>
</evidence>
<dbReference type="GO" id="GO:0015630">
    <property type="term" value="C:microtubule cytoskeleton"/>
    <property type="evidence" value="ECO:0007669"/>
    <property type="project" value="UniProtKB-ARBA"/>
</dbReference>
<sequence length="249" mass="28597">MASRSAGTLMTEFNATFVPPALMPGLKLQGAAPDEKDDSESDDDDDDDDDYNDGGGGQQQQFQQQREGESDVGGYKGHVPSVAYSFGSPYGNTTFKYFQDLRSTALEKSYALLSGGRFPTIFSPNPSLVLTCQAQEWDRWLHMPTYSRFNLDSSRHFDITNFYQIAQKQRKYYQDRTGTVARVPYFVLPVKERDQYPLPTDLPPLSPKNKWHLLRVSPDYLRHCQTFPSGKRVSTQERRRRDLYFEFRA</sequence>
<comment type="subunit">
    <text evidence="8">Microtubule inner protein component of sperm flagellar doublet microtubules.</text>
</comment>
<protein>
    <recommendedName>
        <fullName evidence="7">Ciliary microtubule inner protein 2C</fullName>
    </recommendedName>
</protein>
<feature type="domain" description="Ciliary microtubule inner protein 2A-C-like" evidence="10">
    <location>
        <begin position="74"/>
        <end position="131"/>
    </location>
</feature>
<dbReference type="AlphaFoldDB" id="A0A1A6GZ99"/>
<evidence type="ECO:0000256" key="2">
    <source>
        <dbReference type="ARBA" id="ARBA00022490"/>
    </source>
</evidence>
<evidence type="ECO:0000256" key="1">
    <source>
        <dbReference type="ARBA" id="ARBA00004611"/>
    </source>
</evidence>
<keyword evidence="4" id="KW-0206">Cytoskeleton</keyword>
<evidence type="ECO:0000256" key="6">
    <source>
        <dbReference type="ARBA" id="ARBA00035661"/>
    </source>
</evidence>
<evidence type="ECO:0000256" key="8">
    <source>
        <dbReference type="ARBA" id="ARBA00046435"/>
    </source>
</evidence>
<keyword evidence="3" id="KW-0282">Flagellum</keyword>
<keyword evidence="3" id="KW-0969">Cilium</keyword>
<evidence type="ECO:0000256" key="9">
    <source>
        <dbReference type="SAM" id="MobiDB-lite"/>
    </source>
</evidence>
<comment type="similarity">
    <text evidence="6">Belongs to the CIMIP2 family.</text>
</comment>
<evidence type="ECO:0000256" key="4">
    <source>
        <dbReference type="ARBA" id="ARBA00023212"/>
    </source>
</evidence>
<organism evidence="11 12">
    <name type="scientific">Neotoma lepida</name>
    <name type="common">Desert woodrat</name>
    <dbReference type="NCBI Taxonomy" id="56216"/>
    <lineage>
        <taxon>Eukaryota</taxon>
        <taxon>Metazoa</taxon>
        <taxon>Chordata</taxon>
        <taxon>Craniata</taxon>
        <taxon>Vertebrata</taxon>
        <taxon>Euteleostomi</taxon>
        <taxon>Mammalia</taxon>
        <taxon>Eutheria</taxon>
        <taxon>Euarchontoglires</taxon>
        <taxon>Glires</taxon>
        <taxon>Rodentia</taxon>
        <taxon>Myomorpha</taxon>
        <taxon>Muroidea</taxon>
        <taxon>Cricetidae</taxon>
        <taxon>Neotominae</taxon>
        <taxon>Neotoma</taxon>
    </lineage>
</organism>
<accession>A0A1A6GZ99</accession>